<evidence type="ECO:0000256" key="2">
    <source>
        <dbReference type="SAM" id="Phobius"/>
    </source>
</evidence>
<keyword evidence="2" id="KW-0472">Membrane</keyword>
<dbReference type="EMBL" id="SWKV01000005">
    <property type="protein sequence ID" value="KAF3046124.1"/>
    <property type="molecule type" value="Genomic_DNA"/>
</dbReference>
<evidence type="ECO:0000313" key="3">
    <source>
        <dbReference type="EMBL" id="KAF3046124.1"/>
    </source>
</evidence>
<name>A0A9P4WZ52_9PLEO</name>
<evidence type="ECO:0000313" key="4">
    <source>
        <dbReference type="Proteomes" id="UP000758155"/>
    </source>
</evidence>
<accession>A0A9P4WZ52</accession>
<proteinExistence type="predicted"/>
<dbReference type="OrthoDB" id="5421765at2759"/>
<keyword evidence="4" id="KW-1185">Reference proteome</keyword>
<feature type="region of interest" description="Disordered" evidence="1">
    <location>
        <begin position="98"/>
        <end position="123"/>
    </location>
</feature>
<feature type="transmembrane region" description="Helical" evidence="2">
    <location>
        <begin position="130"/>
        <end position="154"/>
    </location>
</feature>
<sequence length="470" mass="50245">MANWVLRSPQGVNCAFNPQAPECANPSGIGATTVAAESDGFTGESVQATARATETIASAAVVTSAWTSVFTNDDGSSYTRISADIITEAVPTTSIFTSPVRTTSPATITDPPEAQSAGQSSNNGGVSKGAVAGIAIGTCIVGAAIAFIVAWLLFKRRDKKFIEKTCPSGYPIYADSSPELVKVQKSAANGSPYVQVSQTQMRTPIPIPARVAVASPQAVNDALTGILPPAASEHDVGIRISAVFAEIKRHVDTYYRDVHASITPSMDSDLSSFGKDIDMLELLQSCSHPTVALKHALAAFILTITAPRQGGDEQTLWPSELTHFIKSQDSDSTQLAMAQALHRRLTVHIYTQKNAISPTNRSQSRLSNLSALSLTRKTSSAIREAAENFSLTFFPWANPTFGDQEREGDLAGIMTEALETRIWLAGQTGEWDFEWGFLGRGLIVVSPSLVVREYGRGPRRVVMDQNVVGV</sequence>
<feature type="compositionally biased region" description="Polar residues" evidence="1">
    <location>
        <begin position="98"/>
        <end position="107"/>
    </location>
</feature>
<organism evidence="3 4">
    <name type="scientific">Didymella heteroderae</name>
    <dbReference type="NCBI Taxonomy" id="1769908"/>
    <lineage>
        <taxon>Eukaryota</taxon>
        <taxon>Fungi</taxon>
        <taxon>Dikarya</taxon>
        <taxon>Ascomycota</taxon>
        <taxon>Pezizomycotina</taxon>
        <taxon>Dothideomycetes</taxon>
        <taxon>Pleosporomycetidae</taxon>
        <taxon>Pleosporales</taxon>
        <taxon>Pleosporineae</taxon>
        <taxon>Didymellaceae</taxon>
        <taxon>Didymella</taxon>
    </lineage>
</organism>
<dbReference type="AlphaFoldDB" id="A0A9P4WZ52"/>
<reference evidence="3" key="1">
    <citation type="submission" date="2019-04" db="EMBL/GenBank/DDBJ databases">
        <title>Sequencing of skin fungus with MAO and IRED activity.</title>
        <authorList>
            <person name="Marsaioli A.J."/>
            <person name="Bonatto J.M.C."/>
            <person name="Reis Junior O."/>
        </authorList>
    </citation>
    <scope>NUCLEOTIDE SEQUENCE</scope>
    <source>
        <strain evidence="3">28M1</strain>
    </source>
</reference>
<gene>
    <name evidence="3" type="ORF">E8E12_011237</name>
</gene>
<comment type="caution">
    <text evidence="3">The sequence shown here is derived from an EMBL/GenBank/DDBJ whole genome shotgun (WGS) entry which is preliminary data.</text>
</comment>
<protein>
    <submittedName>
        <fullName evidence="3">Uncharacterized protein</fullName>
    </submittedName>
</protein>
<keyword evidence="2" id="KW-0812">Transmembrane</keyword>
<keyword evidence="2" id="KW-1133">Transmembrane helix</keyword>
<dbReference type="Proteomes" id="UP000758155">
    <property type="component" value="Unassembled WGS sequence"/>
</dbReference>
<evidence type="ECO:0000256" key="1">
    <source>
        <dbReference type="SAM" id="MobiDB-lite"/>
    </source>
</evidence>